<sequence>MNNDKEINGISSKQYFWVISTLLDHFRDSCSKNPLGIDLNLMCGKILNFVKIRPIYENREDGCVDHGLIGLLQLAISLVKFSLPWCRSPEQSDALDYVFDMIFLPPTKMTSNFPKCKSHVSRMTAYDLLVEMARSSEVSFLRLHHNLMRQNSKG</sequence>
<dbReference type="AlphaFoldDB" id="A0A915I519"/>
<accession>A0A915I519</accession>
<name>A0A915I519_ROMCU</name>
<reference evidence="2" key="1">
    <citation type="submission" date="2022-11" db="UniProtKB">
        <authorList>
            <consortium name="WormBaseParasite"/>
        </authorList>
    </citation>
    <scope>IDENTIFICATION</scope>
</reference>
<protein>
    <submittedName>
        <fullName evidence="2">Uncharacterized protein</fullName>
    </submittedName>
</protein>
<dbReference type="Proteomes" id="UP000887565">
    <property type="component" value="Unplaced"/>
</dbReference>
<organism evidence="1 2">
    <name type="scientific">Romanomermis culicivorax</name>
    <name type="common">Nematode worm</name>
    <dbReference type="NCBI Taxonomy" id="13658"/>
    <lineage>
        <taxon>Eukaryota</taxon>
        <taxon>Metazoa</taxon>
        <taxon>Ecdysozoa</taxon>
        <taxon>Nematoda</taxon>
        <taxon>Enoplea</taxon>
        <taxon>Dorylaimia</taxon>
        <taxon>Mermithida</taxon>
        <taxon>Mermithoidea</taxon>
        <taxon>Mermithidae</taxon>
        <taxon>Romanomermis</taxon>
    </lineage>
</organism>
<dbReference type="WBParaSite" id="nRc.2.0.1.t09233-RA">
    <property type="protein sequence ID" value="nRc.2.0.1.t09233-RA"/>
    <property type="gene ID" value="nRc.2.0.1.g09233"/>
</dbReference>
<keyword evidence="1" id="KW-1185">Reference proteome</keyword>
<evidence type="ECO:0000313" key="1">
    <source>
        <dbReference type="Proteomes" id="UP000887565"/>
    </source>
</evidence>
<dbReference type="OMA" id="MPKKERN"/>
<evidence type="ECO:0000313" key="2">
    <source>
        <dbReference type="WBParaSite" id="nRc.2.0.1.t09233-RA"/>
    </source>
</evidence>
<proteinExistence type="predicted"/>